<protein>
    <submittedName>
        <fullName evidence="1">Uncharacterized protein</fullName>
    </submittedName>
</protein>
<evidence type="ECO:0000313" key="2">
    <source>
        <dbReference type="Proteomes" id="UP000287651"/>
    </source>
</evidence>
<dbReference type="EMBL" id="AMZH03018637">
    <property type="protein sequence ID" value="RRT41363.1"/>
    <property type="molecule type" value="Genomic_DNA"/>
</dbReference>
<accession>A0A426XPC9</accession>
<dbReference type="Proteomes" id="UP000287651">
    <property type="component" value="Unassembled WGS sequence"/>
</dbReference>
<proteinExistence type="predicted"/>
<evidence type="ECO:0000313" key="1">
    <source>
        <dbReference type="EMBL" id="RRT41363.1"/>
    </source>
</evidence>
<sequence length="96" mass="10705">MPEAIGLSRSIEVQVFLLGCGEGDDSHQGVCVCMLEPVVPLDRVSLEVYDDDVDHRYFRSFVEAEVLFSARDPSIGSQSSHMGKSTLMHEYADYYA</sequence>
<dbReference type="AlphaFoldDB" id="A0A426XPC9"/>
<name>A0A426XPC9_ENSVE</name>
<organism evidence="1 2">
    <name type="scientific">Ensete ventricosum</name>
    <name type="common">Abyssinian banana</name>
    <name type="synonym">Musa ensete</name>
    <dbReference type="NCBI Taxonomy" id="4639"/>
    <lineage>
        <taxon>Eukaryota</taxon>
        <taxon>Viridiplantae</taxon>
        <taxon>Streptophyta</taxon>
        <taxon>Embryophyta</taxon>
        <taxon>Tracheophyta</taxon>
        <taxon>Spermatophyta</taxon>
        <taxon>Magnoliopsida</taxon>
        <taxon>Liliopsida</taxon>
        <taxon>Zingiberales</taxon>
        <taxon>Musaceae</taxon>
        <taxon>Ensete</taxon>
    </lineage>
</organism>
<comment type="caution">
    <text evidence="1">The sequence shown here is derived from an EMBL/GenBank/DDBJ whole genome shotgun (WGS) entry which is preliminary data.</text>
</comment>
<reference evidence="1 2" key="1">
    <citation type="journal article" date="2014" name="Agronomy (Basel)">
        <title>A Draft Genome Sequence for Ensete ventricosum, the Drought-Tolerant Tree Against Hunger.</title>
        <authorList>
            <person name="Harrison J."/>
            <person name="Moore K.A."/>
            <person name="Paszkiewicz K."/>
            <person name="Jones T."/>
            <person name="Grant M."/>
            <person name="Ambacheew D."/>
            <person name="Muzemil S."/>
            <person name="Studholme D.J."/>
        </authorList>
    </citation>
    <scope>NUCLEOTIDE SEQUENCE [LARGE SCALE GENOMIC DNA]</scope>
</reference>
<gene>
    <name evidence="1" type="ORF">B296_00029970</name>
</gene>